<dbReference type="InterPro" id="IPR001926">
    <property type="entry name" value="TrpB-like_PALP"/>
</dbReference>
<comment type="cofactor">
    <cofactor evidence="1">
        <name>pyridoxal 5'-phosphate</name>
        <dbReference type="ChEBI" id="CHEBI:597326"/>
    </cofactor>
</comment>
<evidence type="ECO:0000313" key="4">
    <source>
        <dbReference type="EMBL" id="GLY82131.1"/>
    </source>
</evidence>
<name>A0A9W6VXS9_9ACTN</name>
<accession>A0A9W6VXS9</accession>
<dbReference type="SUPFAM" id="SSF53686">
    <property type="entry name" value="Tryptophan synthase beta subunit-like PLP-dependent enzymes"/>
    <property type="match status" value="1"/>
</dbReference>
<dbReference type="GO" id="GO:1901605">
    <property type="term" value="P:alpha-amino acid metabolic process"/>
    <property type="evidence" value="ECO:0007669"/>
    <property type="project" value="UniProtKB-ARBA"/>
</dbReference>
<dbReference type="EMBL" id="BSTK01000001">
    <property type="protein sequence ID" value="GLY82131.1"/>
    <property type="molecule type" value="Genomic_DNA"/>
</dbReference>
<evidence type="ECO:0000256" key="1">
    <source>
        <dbReference type="ARBA" id="ARBA00001933"/>
    </source>
</evidence>
<comment type="caution">
    <text evidence="4">The sequence shown here is derived from an EMBL/GenBank/DDBJ whole genome shotgun (WGS) entry which is preliminary data.</text>
</comment>
<dbReference type="Proteomes" id="UP001165074">
    <property type="component" value="Unassembled WGS sequence"/>
</dbReference>
<feature type="domain" description="Tryptophan synthase beta chain-like PALP" evidence="3">
    <location>
        <begin position="37"/>
        <end position="347"/>
    </location>
</feature>
<evidence type="ECO:0000313" key="5">
    <source>
        <dbReference type="Proteomes" id="UP001165074"/>
    </source>
</evidence>
<dbReference type="Gene3D" id="3.40.50.1100">
    <property type="match status" value="2"/>
</dbReference>
<dbReference type="PANTHER" id="PTHR42937">
    <property type="match status" value="1"/>
</dbReference>
<organism evidence="4 5">
    <name type="scientific">Actinoallomurus iriomotensis</name>
    <dbReference type="NCBI Taxonomy" id="478107"/>
    <lineage>
        <taxon>Bacteria</taxon>
        <taxon>Bacillati</taxon>
        <taxon>Actinomycetota</taxon>
        <taxon>Actinomycetes</taxon>
        <taxon>Streptosporangiales</taxon>
        <taxon>Thermomonosporaceae</taxon>
        <taxon>Actinoallomurus</taxon>
    </lineage>
</organism>
<keyword evidence="2" id="KW-0663">Pyridoxal phosphate</keyword>
<reference evidence="4" key="1">
    <citation type="submission" date="2023-03" db="EMBL/GenBank/DDBJ databases">
        <title>Actinoallomurus iriomotensis NBRC 103684.</title>
        <authorList>
            <person name="Ichikawa N."/>
            <person name="Sato H."/>
            <person name="Tonouchi N."/>
        </authorList>
    </citation>
    <scope>NUCLEOTIDE SEQUENCE</scope>
    <source>
        <strain evidence="4">NBRC 103684</strain>
    </source>
</reference>
<keyword evidence="5" id="KW-1185">Reference proteome</keyword>
<dbReference type="PANTHER" id="PTHR42937:SF1">
    <property type="entry name" value="DIAMINOPROPIONATE AMMONIA-LYASE"/>
    <property type="match status" value="1"/>
</dbReference>
<evidence type="ECO:0000259" key="3">
    <source>
        <dbReference type="Pfam" id="PF00291"/>
    </source>
</evidence>
<sequence>MTGTGAVLLNPNWDSSALRRRTEDRADIAAFHASLPGFQPTPLIHLPRLAAEFKVGRVLVKHEQERLGLPSFKIVGASWAVHRAVALRSGRAVAPRFGDTVAAAAALPAGTALSTATDGNHGRAIAHMARLLGLPCTIYVPSDLGAARVRSILAEGATVTTVHGSYDDTVEYAAREAMRHPEYLLVSDTSWPGYETIPAWVSDGYATIFDEAYRQLSDLAGRPSEFDIALVPAGVGAFASAAVRNLGRNANCDVITVEPVVADCVRRSLAAGTLTSVPGPHHSIMAGLNCGEVSRIAWPYLRSGVRGALAITDEEVREAMRTFADADIVSGESGAASLAGLTKLSRDPAGSKLLTKERTVLLLNTESATDLEAYRRVIASTAAAPQAGTTA</sequence>
<proteinExistence type="predicted"/>
<protein>
    <submittedName>
        <fullName evidence="4">PLP-dependent lyase/thiolase</fullName>
    </submittedName>
</protein>
<keyword evidence="4" id="KW-0456">Lyase</keyword>
<dbReference type="InterPro" id="IPR036052">
    <property type="entry name" value="TrpB-like_PALP_sf"/>
</dbReference>
<evidence type="ECO:0000256" key="2">
    <source>
        <dbReference type="ARBA" id="ARBA00022898"/>
    </source>
</evidence>
<dbReference type="AlphaFoldDB" id="A0A9W6VXS9"/>
<dbReference type="Pfam" id="PF00291">
    <property type="entry name" value="PALP"/>
    <property type="match status" value="1"/>
</dbReference>
<gene>
    <name evidence="4" type="ORF">Airi02_000630</name>
</gene>
<dbReference type="GO" id="GO:0016829">
    <property type="term" value="F:lyase activity"/>
    <property type="evidence" value="ECO:0007669"/>
    <property type="project" value="UniProtKB-KW"/>
</dbReference>
<dbReference type="NCBIfam" id="NF006058">
    <property type="entry name" value="PRK08206.1"/>
    <property type="match status" value="1"/>
</dbReference>